<feature type="signal peptide" evidence="1">
    <location>
        <begin position="1"/>
        <end position="19"/>
    </location>
</feature>
<dbReference type="EMBL" id="GEDV01003085">
    <property type="protein sequence ID" value="JAP85472.1"/>
    <property type="molecule type" value="Transcribed_RNA"/>
</dbReference>
<sequence length="152" mass="15545">MSRLLPYAVLLALLGLALAAPAEEAAPAAEAPAEEAKPAPDGDKAVEGRTGFYPGYGVGAYGSGFNRGGSFGLGSYGNAYGNGGFGYNYGGTNRRDYGNVQTYGDRETFGLAQNAGANRRYGQGSFGNAYNNQAHGAGGNRYGVGYQGGYLG</sequence>
<feature type="chain" id="PRO_5007286618" evidence="1">
    <location>
        <begin position="20"/>
        <end position="152"/>
    </location>
</feature>
<reference evidence="2" key="1">
    <citation type="journal article" date="2016" name="Ticks Tick Borne Dis.">
        <title>De novo assembly and annotation of the salivary gland transcriptome of Rhipicephalus appendiculatus male and female ticks during blood feeding.</title>
        <authorList>
            <person name="de Castro M.H."/>
            <person name="de Klerk D."/>
            <person name="Pienaar R."/>
            <person name="Latif A.A."/>
            <person name="Rees D.J."/>
            <person name="Mans B.J."/>
        </authorList>
    </citation>
    <scope>NUCLEOTIDE SEQUENCE</scope>
    <source>
        <tissue evidence="2">Salivary glands</tissue>
    </source>
</reference>
<organism evidence="2">
    <name type="scientific">Rhipicephalus appendiculatus</name>
    <name type="common">Brown ear tick</name>
    <dbReference type="NCBI Taxonomy" id="34631"/>
    <lineage>
        <taxon>Eukaryota</taxon>
        <taxon>Metazoa</taxon>
        <taxon>Ecdysozoa</taxon>
        <taxon>Arthropoda</taxon>
        <taxon>Chelicerata</taxon>
        <taxon>Arachnida</taxon>
        <taxon>Acari</taxon>
        <taxon>Parasitiformes</taxon>
        <taxon>Ixodida</taxon>
        <taxon>Ixodoidea</taxon>
        <taxon>Ixodidae</taxon>
        <taxon>Rhipicephalinae</taxon>
        <taxon>Rhipicephalus</taxon>
        <taxon>Rhipicephalus</taxon>
    </lineage>
</organism>
<keyword evidence="1" id="KW-0732">Signal</keyword>
<name>A0A131Z3V2_RHIAP</name>
<accession>A0A131Z3V2</accession>
<evidence type="ECO:0000256" key="1">
    <source>
        <dbReference type="SAM" id="SignalP"/>
    </source>
</evidence>
<dbReference type="AlphaFoldDB" id="A0A131Z3V2"/>
<proteinExistence type="predicted"/>
<evidence type="ECO:0000313" key="2">
    <source>
        <dbReference type="EMBL" id="JAP85472.1"/>
    </source>
</evidence>
<protein>
    <submittedName>
        <fullName evidence="2">Glycine rich superfamily member</fullName>
    </submittedName>
</protein>